<dbReference type="RefSeq" id="WP_203817638.1">
    <property type="nucleotide sequence ID" value="NZ_BAAABP010000032.1"/>
</dbReference>
<dbReference type="Gene3D" id="2.60.120.200">
    <property type="match status" value="1"/>
</dbReference>
<gene>
    <name evidence="2" type="ORF">Afe05nite_29530</name>
</gene>
<accession>A0A919J1C2</accession>
<dbReference type="Pfam" id="PF13385">
    <property type="entry name" value="Laminin_G_3"/>
    <property type="match status" value="1"/>
</dbReference>
<protein>
    <recommendedName>
        <fullName evidence="4">Concanavalin A-like lectin/glucanase superfamily protein</fullName>
    </recommendedName>
</protein>
<keyword evidence="3" id="KW-1185">Reference proteome</keyword>
<dbReference type="AlphaFoldDB" id="A0A919J1C2"/>
<dbReference type="SUPFAM" id="SSF49899">
    <property type="entry name" value="Concanavalin A-like lectins/glucanases"/>
    <property type="match status" value="1"/>
</dbReference>
<comment type="caution">
    <text evidence="2">The sequence shown here is derived from an EMBL/GenBank/DDBJ whole genome shotgun (WGS) entry which is preliminary data.</text>
</comment>
<reference evidence="2" key="1">
    <citation type="submission" date="2021-01" db="EMBL/GenBank/DDBJ databases">
        <title>Whole genome shotgun sequence of Actinoplanes ferrugineus NBRC 15555.</title>
        <authorList>
            <person name="Komaki H."/>
            <person name="Tamura T."/>
        </authorList>
    </citation>
    <scope>NUCLEOTIDE SEQUENCE</scope>
    <source>
        <strain evidence="2">NBRC 15555</strain>
    </source>
</reference>
<sequence>MKLALALAAAAGMLIPASPALAAPGSSLTTPRPSADTPAPALVARWDFNAGATAGKIADTSGHGLTLSVRAADQGVIRFDAGTVAFPAVCTTGATLCPRGLMEAPNSADLNPGVRNFRWSARVRVTKAQLSGSANILQKGVAGSGSQWKMQLGATNGRAQCVVTGTGSATAYIARSTVSVADDVWHKVHCQRTSTMLAVYVDDVQRGQTAIPATLSISNTAPLRIGGPNFNARSEMYHGLLDDVYAELG</sequence>
<proteinExistence type="predicted"/>
<dbReference type="InterPro" id="IPR013320">
    <property type="entry name" value="ConA-like_dom_sf"/>
</dbReference>
<feature type="signal peptide" evidence="1">
    <location>
        <begin position="1"/>
        <end position="22"/>
    </location>
</feature>
<evidence type="ECO:0000313" key="2">
    <source>
        <dbReference type="EMBL" id="GIE11113.1"/>
    </source>
</evidence>
<feature type="chain" id="PRO_5037525545" description="Concanavalin A-like lectin/glucanase superfamily protein" evidence="1">
    <location>
        <begin position="23"/>
        <end position="249"/>
    </location>
</feature>
<evidence type="ECO:0008006" key="4">
    <source>
        <dbReference type="Google" id="ProtNLM"/>
    </source>
</evidence>
<dbReference type="EMBL" id="BOMM01000022">
    <property type="protein sequence ID" value="GIE11113.1"/>
    <property type="molecule type" value="Genomic_DNA"/>
</dbReference>
<name>A0A919J1C2_9ACTN</name>
<keyword evidence="1" id="KW-0732">Signal</keyword>
<dbReference type="Proteomes" id="UP000598174">
    <property type="component" value="Unassembled WGS sequence"/>
</dbReference>
<organism evidence="2 3">
    <name type="scientific">Paractinoplanes ferrugineus</name>
    <dbReference type="NCBI Taxonomy" id="113564"/>
    <lineage>
        <taxon>Bacteria</taxon>
        <taxon>Bacillati</taxon>
        <taxon>Actinomycetota</taxon>
        <taxon>Actinomycetes</taxon>
        <taxon>Micromonosporales</taxon>
        <taxon>Micromonosporaceae</taxon>
        <taxon>Paractinoplanes</taxon>
    </lineage>
</organism>
<evidence type="ECO:0000256" key="1">
    <source>
        <dbReference type="SAM" id="SignalP"/>
    </source>
</evidence>
<evidence type="ECO:0000313" key="3">
    <source>
        <dbReference type="Proteomes" id="UP000598174"/>
    </source>
</evidence>